<evidence type="ECO:0000256" key="5">
    <source>
        <dbReference type="ARBA" id="ARBA00022989"/>
    </source>
</evidence>
<evidence type="ECO:0000256" key="3">
    <source>
        <dbReference type="ARBA" id="ARBA00022475"/>
    </source>
</evidence>
<dbReference type="RefSeq" id="WP_249308800.1">
    <property type="nucleotide sequence ID" value="NZ_JACRSZ010000010.1"/>
</dbReference>
<evidence type="ECO:0000256" key="7">
    <source>
        <dbReference type="RuleBase" id="RU363032"/>
    </source>
</evidence>
<dbReference type="Gene3D" id="1.10.3720.10">
    <property type="entry name" value="MetI-like"/>
    <property type="match status" value="1"/>
</dbReference>
<feature type="domain" description="ABC transmembrane type-1" evidence="8">
    <location>
        <begin position="76"/>
        <end position="267"/>
    </location>
</feature>
<name>A0ABR7NAU9_9FIRM</name>
<feature type="transmembrane region" description="Helical" evidence="7">
    <location>
        <begin position="12"/>
        <end position="36"/>
    </location>
</feature>
<keyword evidence="6 7" id="KW-0472">Membrane</keyword>
<dbReference type="PANTHER" id="PTHR43744">
    <property type="entry name" value="ABC TRANSPORTER PERMEASE PROTEIN MG189-RELATED-RELATED"/>
    <property type="match status" value="1"/>
</dbReference>
<sequence length="282" mass="31492">MQSSGLKIKIKPSLVIMYMLLIFGAFLSLFPFYWLVVMATNSSSAFMKYPPVLVFGGQFMNNVHNLFSSIKFGLAMKNTIIVSLVKTVGGVFFCSMASFYFAKFEFPGRKFLFGLCMFTMMIPPQLNMIPQLVIMNKIGWLSTLKALIIPGLIPAFGIYWMNQYCCGAIHDDLLNSARIDGCSTFGLYRHVGFPIIMPGSAFLFIYIFMDSWNDYLWPLIVTSNASKNTLQVALAQLQGAYNSTDYGMVMCGVMLATLPLFIIFLLCSKQFTADIAAGSIKD</sequence>
<keyword evidence="3" id="KW-1003">Cell membrane</keyword>
<dbReference type="EMBL" id="JACRSZ010000010">
    <property type="protein sequence ID" value="MBC8573513.1"/>
    <property type="molecule type" value="Genomic_DNA"/>
</dbReference>
<dbReference type="InterPro" id="IPR000515">
    <property type="entry name" value="MetI-like"/>
</dbReference>
<dbReference type="CDD" id="cd06261">
    <property type="entry name" value="TM_PBP2"/>
    <property type="match status" value="1"/>
</dbReference>
<dbReference type="SUPFAM" id="SSF161098">
    <property type="entry name" value="MetI-like"/>
    <property type="match status" value="1"/>
</dbReference>
<dbReference type="InterPro" id="IPR035906">
    <property type="entry name" value="MetI-like_sf"/>
</dbReference>
<organism evidence="9 10">
    <name type="scientific">Jingyaoa shaoxingensis</name>
    <dbReference type="NCBI Taxonomy" id="2763671"/>
    <lineage>
        <taxon>Bacteria</taxon>
        <taxon>Bacillati</taxon>
        <taxon>Bacillota</taxon>
        <taxon>Clostridia</taxon>
        <taxon>Lachnospirales</taxon>
        <taxon>Lachnospiraceae</taxon>
        <taxon>Jingyaoa</taxon>
    </lineage>
</organism>
<dbReference type="PROSITE" id="PS50928">
    <property type="entry name" value="ABC_TM1"/>
    <property type="match status" value="1"/>
</dbReference>
<accession>A0ABR7NAU9</accession>
<feature type="transmembrane region" description="Helical" evidence="7">
    <location>
        <begin position="80"/>
        <end position="102"/>
    </location>
</feature>
<keyword evidence="4 7" id="KW-0812">Transmembrane</keyword>
<evidence type="ECO:0000259" key="8">
    <source>
        <dbReference type="PROSITE" id="PS50928"/>
    </source>
</evidence>
<dbReference type="PANTHER" id="PTHR43744:SF12">
    <property type="entry name" value="ABC TRANSPORTER PERMEASE PROTEIN MG189-RELATED"/>
    <property type="match status" value="1"/>
</dbReference>
<feature type="transmembrane region" description="Helical" evidence="7">
    <location>
        <begin position="140"/>
        <end position="160"/>
    </location>
</feature>
<reference evidence="9 10" key="1">
    <citation type="submission" date="2020-08" db="EMBL/GenBank/DDBJ databases">
        <title>Genome public.</title>
        <authorList>
            <person name="Liu C."/>
            <person name="Sun Q."/>
        </authorList>
    </citation>
    <scope>NUCLEOTIDE SEQUENCE [LARGE SCALE GENOMIC DNA]</scope>
    <source>
        <strain evidence="9 10">NSJ-46</strain>
    </source>
</reference>
<gene>
    <name evidence="9" type="ORF">H8716_10535</name>
</gene>
<evidence type="ECO:0000256" key="6">
    <source>
        <dbReference type="ARBA" id="ARBA00023136"/>
    </source>
</evidence>
<feature type="transmembrane region" description="Helical" evidence="7">
    <location>
        <begin position="187"/>
        <end position="209"/>
    </location>
</feature>
<comment type="subcellular location">
    <subcellularLocation>
        <location evidence="1 7">Cell membrane</location>
        <topology evidence="1 7">Multi-pass membrane protein</topology>
    </subcellularLocation>
</comment>
<comment type="similarity">
    <text evidence="7">Belongs to the binding-protein-dependent transport system permease family.</text>
</comment>
<evidence type="ECO:0000256" key="1">
    <source>
        <dbReference type="ARBA" id="ARBA00004651"/>
    </source>
</evidence>
<evidence type="ECO:0000256" key="4">
    <source>
        <dbReference type="ARBA" id="ARBA00022692"/>
    </source>
</evidence>
<keyword evidence="2 7" id="KW-0813">Transport</keyword>
<dbReference type="Pfam" id="PF00528">
    <property type="entry name" value="BPD_transp_1"/>
    <property type="match status" value="1"/>
</dbReference>
<dbReference type="Proteomes" id="UP000657421">
    <property type="component" value="Unassembled WGS sequence"/>
</dbReference>
<evidence type="ECO:0000256" key="2">
    <source>
        <dbReference type="ARBA" id="ARBA00022448"/>
    </source>
</evidence>
<evidence type="ECO:0000313" key="9">
    <source>
        <dbReference type="EMBL" id="MBC8573513.1"/>
    </source>
</evidence>
<keyword evidence="5 7" id="KW-1133">Transmembrane helix</keyword>
<feature type="transmembrane region" description="Helical" evidence="7">
    <location>
        <begin position="246"/>
        <end position="267"/>
    </location>
</feature>
<evidence type="ECO:0000313" key="10">
    <source>
        <dbReference type="Proteomes" id="UP000657421"/>
    </source>
</evidence>
<proteinExistence type="inferred from homology"/>
<keyword evidence="10" id="KW-1185">Reference proteome</keyword>
<comment type="caution">
    <text evidence="9">The sequence shown here is derived from an EMBL/GenBank/DDBJ whole genome shotgun (WGS) entry which is preliminary data.</text>
</comment>
<protein>
    <submittedName>
        <fullName evidence="9">Carbohydrate ABC transporter permease</fullName>
    </submittedName>
</protein>